<evidence type="ECO:0000313" key="5">
    <source>
        <dbReference type="EMBL" id="MBT0608601.1"/>
    </source>
</evidence>
<dbReference type="InterPro" id="IPR026444">
    <property type="entry name" value="Secre_tail"/>
</dbReference>
<dbReference type="SUPFAM" id="SSF63825">
    <property type="entry name" value="YWTD domain"/>
    <property type="match status" value="1"/>
</dbReference>
<keyword evidence="6" id="KW-1185">Reference proteome</keyword>
<feature type="domain" description="Fibronectin type-III" evidence="4">
    <location>
        <begin position="275"/>
        <end position="373"/>
    </location>
</feature>
<evidence type="ECO:0000259" key="3">
    <source>
        <dbReference type="PROSITE" id="PS01180"/>
    </source>
</evidence>
<dbReference type="InterPro" id="IPR036116">
    <property type="entry name" value="FN3_sf"/>
</dbReference>
<reference evidence="5 6" key="1">
    <citation type="submission" date="2021-05" db="EMBL/GenBank/DDBJ databases">
        <title>Aequorivita echinoideorum JCM 30378 genome.</title>
        <authorList>
            <person name="Zhang H."/>
            <person name="Li C."/>
        </authorList>
    </citation>
    <scope>NUCLEOTIDE SEQUENCE [LARGE SCALE GENOMIC DNA]</scope>
    <source>
        <strain evidence="5 6">JCM30378</strain>
    </source>
</reference>
<keyword evidence="2" id="KW-1015">Disulfide bond</keyword>
<dbReference type="CDD" id="cd00063">
    <property type="entry name" value="FN3"/>
    <property type="match status" value="1"/>
</dbReference>
<dbReference type="InterPro" id="IPR003961">
    <property type="entry name" value="FN3_dom"/>
</dbReference>
<dbReference type="Gene3D" id="2.60.40.10">
    <property type="entry name" value="Immunoglobulins"/>
    <property type="match status" value="1"/>
</dbReference>
<keyword evidence="1" id="KW-0732">Signal</keyword>
<dbReference type="PROSITE" id="PS01180">
    <property type="entry name" value="CUB"/>
    <property type="match status" value="1"/>
</dbReference>
<dbReference type="CDD" id="cd00041">
    <property type="entry name" value="CUB"/>
    <property type="match status" value="1"/>
</dbReference>
<comment type="caution">
    <text evidence="5">The sequence shown here is derived from an EMBL/GenBank/DDBJ whole genome shotgun (WGS) entry which is preliminary data.</text>
</comment>
<dbReference type="EMBL" id="JAHCTB010000004">
    <property type="protein sequence ID" value="MBT0608601.1"/>
    <property type="molecule type" value="Genomic_DNA"/>
</dbReference>
<evidence type="ECO:0000313" key="6">
    <source>
        <dbReference type="Proteomes" id="UP001297092"/>
    </source>
</evidence>
<dbReference type="SUPFAM" id="SSF49265">
    <property type="entry name" value="Fibronectin type III"/>
    <property type="match status" value="1"/>
</dbReference>
<accession>A0ABS5S5V6</accession>
<gene>
    <name evidence="5" type="ORF">KIV10_10430</name>
</gene>
<evidence type="ECO:0000259" key="4">
    <source>
        <dbReference type="PROSITE" id="PS50853"/>
    </source>
</evidence>
<dbReference type="SMART" id="SM00042">
    <property type="entry name" value="CUB"/>
    <property type="match status" value="1"/>
</dbReference>
<dbReference type="InterPro" id="IPR013783">
    <property type="entry name" value="Ig-like_fold"/>
</dbReference>
<dbReference type="InterPro" id="IPR035914">
    <property type="entry name" value="Sperma_CUB_dom_sf"/>
</dbReference>
<proteinExistence type="predicted"/>
<evidence type="ECO:0000256" key="1">
    <source>
        <dbReference type="ARBA" id="ARBA00022729"/>
    </source>
</evidence>
<dbReference type="InterPro" id="IPR000859">
    <property type="entry name" value="CUB_dom"/>
</dbReference>
<dbReference type="NCBIfam" id="TIGR04183">
    <property type="entry name" value="Por_Secre_tail"/>
    <property type="match status" value="1"/>
</dbReference>
<sequence>MRVKKQFGTTNYLDPCLATGFGQAEDYSVNVSAGGGGNVLDTAYGINNSNQDVIGFNVADPLNTEVFATSPVTVNFENAGAIDPNNPTTGYSLDNGGDLYSFDISTGFYTFIGNIPGSWLGMEYDQNSGILYAITGTELYTIDTTAISATLVGPLGFDGVTQVPIALAINGSGVGYTYDIGNDTLYTVDLTNGATTAVGLIGFDASFGQGMCYDALTDTVYMAAFNATTFQAEWRSVNTTTGMSTLIGPIVTDEATTQVGWVSIGETLPMPTCLEPTNLAVSNITENTVDLSWDAEPNATNGYIWYVMNQGENPITGSPVDTGTTPAGTITATASGLTNATLYDFYVVADCDGDGLSRFAGPVEFATLVTPPACDGKFFDTGGPGANYQNDEMVTTTIVPDNPGDAVTVTFTAFNVEDTWDALYVYDGPDATFPLISSGNPATQSGFPAGGYYGTSIPGPFTSSDSSGALTFVFMSDNTVTTAGWEADVTCDVLGISDNALAGFAYFPNPTSNILSLKSVNNIEAVSMFSILGQKVMDLNIGATTSDINLSGLQSGTYIMKVTVDGQTGTFRVLKN</sequence>
<organism evidence="5 6">
    <name type="scientific">Aequorivita echinoideorum</name>
    <dbReference type="NCBI Taxonomy" id="1549647"/>
    <lineage>
        <taxon>Bacteria</taxon>
        <taxon>Pseudomonadati</taxon>
        <taxon>Bacteroidota</taxon>
        <taxon>Flavobacteriia</taxon>
        <taxon>Flavobacteriales</taxon>
        <taxon>Flavobacteriaceae</taxon>
        <taxon>Aequorivita</taxon>
    </lineage>
</organism>
<dbReference type="SUPFAM" id="SSF49854">
    <property type="entry name" value="Spermadhesin, CUB domain"/>
    <property type="match status" value="1"/>
</dbReference>
<feature type="domain" description="CUB" evidence="3">
    <location>
        <begin position="351"/>
        <end position="492"/>
    </location>
</feature>
<dbReference type="Proteomes" id="UP001297092">
    <property type="component" value="Unassembled WGS sequence"/>
</dbReference>
<dbReference type="Pfam" id="PF18962">
    <property type="entry name" value="Por_Secre_tail"/>
    <property type="match status" value="1"/>
</dbReference>
<dbReference type="Gene3D" id="2.60.120.290">
    <property type="entry name" value="Spermadhesin, CUB domain"/>
    <property type="match status" value="1"/>
</dbReference>
<name>A0ABS5S5V6_9FLAO</name>
<protein>
    <submittedName>
        <fullName evidence="5">T9SS type A sorting domain-containing protein</fullName>
    </submittedName>
</protein>
<evidence type="ECO:0000256" key="2">
    <source>
        <dbReference type="ARBA" id="ARBA00023157"/>
    </source>
</evidence>
<dbReference type="SMART" id="SM00060">
    <property type="entry name" value="FN3"/>
    <property type="match status" value="1"/>
</dbReference>
<dbReference type="PROSITE" id="PS50853">
    <property type="entry name" value="FN3"/>
    <property type="match status" value="1"/>
</dbReference>